<feature type="compositionally biased region" description="Low complexity" evidence="1">
    <location>
        <begin position="343"/>
        <end position="367"/>
    </location>
</feature>
<feature type="transmembrane region" description="Helical" evidence="2">
    <location>
        <begin position="155"/>
        <end position="178"/>
    </location>
</feature>
<evidence type="ECO:0000313" key="4">
    <source>
        <dbReference type="Proteomes" id="UP001430377"/>
    </source>
</evidence>
<feature type="transmembrane region" description="Helical" evidence="2">
    <location>
        <begin position="216"/>
        <end position="232"/>
    </location>
</feature>
<dbReference type="PANTHER" id="PTHR37422:SF23">
    <property type="entry name" value="TEICHURONIC ACID BIOSYNTHESIS PROTEIN TUAE"/>
    <property type="match status" value="1"/>
</dbReference>
<evidence type="ECO:0000256" key="2">
    <source>
        <dbReference type="SAM" id="Phobius"/>
    </source>
</evidence>
<feature type="transmembrane region" description="Helical" evidence="2">
    <location>
        <begin position="313"/>
        <end position="331"/>
    </location>
</feature>
<evidence type="ECO:0008006" key="5">
    <source>
        <dbReference type="Google" id="ProtNLM"/>
    </source>
</evidence>
<feature type="transmembrane region" description="Helical" evidence="2">
    <location>
        <begin position="497"/>
        <end position="516"/>
    </location>
</feature>
<feature type="transmembrane region" description="Helical" evidence="2">
    <location>
        <begin position="7"/>
        <end position="26"/>
    </location>
</feature>
<feature type="transmembrane region" description="Helical" evidence="2">
    <location>
        <begin position="32"/>
        <end position="49"/>
    </location>
</feature>
<feature type="transmembrane region" description="Helical" evidence="2">
    <location>
        <begin position="285"/>
        <end position="307"/>
    </location>
</feature>
<feature type="transmembrane region" description="Helical" evidence="2">
    <location>
        <begin position="259"/>
        <end position="278"/>
    </location>
</feature>
<evidence type="ECO:0000313" key="3">
    <source>
        <dbReference type="EMBL" id="MBX0325916.1"/>
    </source>
</evidence>
<feature type="transmembrane region" description="Helical" evidence="2">
    <location>
        <begin position="473"/>
        <end position="491"/>
    </location>
</feature>
<dbReference type="Proteomes" id="UP001430377">
    <property type="component" value="Unassembled WGS sequence"/>
</dbReference>
<dbReference type="AlphaFoldDB" id="A0AAW4PX52"/>
<feature type="transmembrane region" description="Helical" evidence="2">
    <location>
        <begin position="237"/>
        <end position="253"/>
    </location>
</feature>
<keyword evidence="2" id="KW-0812">Transmembrane</keyword>
<feature type="transmembrane region" description="Helical" evidence="2">
    <location>
        <begin position="56"/>
        <end position="74"/>
    </location>
</feature>
<keyword evidence="2" id="KW-0472">Membrane</keyword>
<comment type="caution">
    <text evidence="3">The sequence shown here is derived from an EMBL/GenBank/DDBJ whole genome shotgun (WGS) entry which is preliminary data.</text>
</comment>
<feature type="transmembrane region" description="Helical" evidence="2">
    <location>
        <begin position="436"/>
        <end position="461"/>
    </location>
</feature>
<protein>
    <recommendedName>
        <fullName evidence="5">O-antigen ligase-like membrane protein</fullName>
    </recommendedName>
</protein>
<dbReference type="EMBL" id="RKLR01000023">
    <property type="protein sequence ID" value="MBX0325916.1"/>
    <property type="molecule type" value="Genomic_DNA"/>
</dbReference>
<proteinExistence type="predicted"/>
<reference evidence="3 4" key="1">
    <citation type="submission" date="2021-06" db="EMBL/GenBank/DDBJ databases">
        <title>Halomicroarcula sp. a new haloarchaeum isolated from saline soil.</title>
        <authorList>
            <person name="Duran-Viseras A."/>
            <person name="Sanchez-Porro C."/>
            <person name="Ventosa A."/>
        </authorList>
    </citation>
    <scope>NUCLEOTIDE SEQUENCE [LARGE SCALE GENOMIC DNA]</scope>
    <source>
        <strain evidence="3 4">F13</strain>
    </source>
</reference>
<organism evidence="3 4">
    <name type="scientific">Haloarcula rubra</name>
    <dbReference type="NCBI Taxonomy" id="2487747"/>
    <lineage>
        <taxon>Archaea</taxon>
        <taxon>Methanobacteriati</taxon>
        <taxon>Methanobacteriota</taxon>
        <taxon>Stenosarchaea group</taxon>
        <taxon>Halobacteria</taxon>
        <taxon>Halobacteriales</taxon>
        <taxon>Haloarculaceae</taxon>
        <taxon>Haloarcula</taxon>
    </lineage>
</organism>
<name>A0AAW4PX52_9EURY</name>
<feature type="transmembrane region" description="Helical" evidence="2">
    <location>
        <begin position="111"/>
        <end position="135"/>
    </location>
</feature>
<feature type="transmembrane region" description="Helical" evidence="2">
    <location>
        <begin position="395"/>
        <end position="416"/>
    </location>
</feature>
<dbReference type="InterPro" id="IPR051533">
    <property type="entry name" value="WaaL-like"/>
</dbReference>
<dbReference type="RefSeq" id="WP_220620775.1">
    <property type="nucleotide sequence ID" value="NZ_RKLR01000023.1"/>
</dbReference>
<accession>A0AAW4PX52</accession>
<gene>
    <name evidence="3" type="ORF">EGH21_23145</name>
</gene>
<keyword evidence="4" id="KW-1185">Reference proteome</keyword>
<feature type="transmembrane region" description="Helical" evidence="2">
    <location>
        <begin position="80"/>
        <end position="99"/>
    </location>
</feature>
<keyword evidence="2" id="KW-1133">Transmembrane helix</keyword>
<sequence length="524" mass="56382">MTAKDSTRLASILVTSLVLVVPILVLWVDVPLLVILPAVGIGYVIYCYWTERVLTGLISAFFVLAVFGANIPLFDGPDKVDLSLYIMDLLAVVLLAVIIDQSDLNIWQISYSKLSLAAVLGLAAFVVWAFVAAAVGNGPSQIAATIFAVQQMRYLVMFLTGLFVVLQTKLIVGLYPLLISIGGNVLYALGEVVVGHTFGLTYLGDAGGRSFTEFGIGPWIFETGFFISGYVGNVRELVAITLLLLPFLVYVGMRDGLRNTVFALLSLGSVAIVIRAGATDAGLGASILTLSVMGVLLLCVCSTDGVYSQLRSSLLNLFAIVFSVGLYRGWFSMRGDMSKGTNPTTPEPQGGTSEPTTTTPEPQGGTSEPTTIIGDILSIFPVVEINTLSIRLTQYAAAIHIAIAYPVFGIGGYNFALLSQEYNLPNGMDIHNQYLAYLAATGLPGLIAYMVSIGSVFTLLCYHLLRGEEQYKLVYTCLICSLIGFHAYSFWVTSQKFIIPNIAFWLLSGMVIGSVLQTSANRRA</sequence>
<evidence type="ECO:0000256" key="1">
    <source>
        <dbReference type="SAM" id="MobiDB-lite"/>
    </source>
</evidence>
<dbReference type="PANTHER" id="PTHR37422">
    <property type="entry name" value="TEICHURONIC ACID BIOSYNTHESIS PROTEIN TUAE"/>
    <property type="match status" value="1"/>
</dbReference>
<feature type="region of interest" description="Disordered" evidence="1">
    <location>
        <begin position="338"/>
        <end position="367"/>
    </location>
</feature>